<keyword evidence="7 9" id="KW-0472">Membrane</keyword>
<dbReference type="OrthoDB" id="9807115at2"/>
<accession>A0A0K9GSW7</accession>
<evidence type="ECO:0000313" key="11">
    <source>
        <dbReference type="Proteomes" id="UP000037146"/>
    </source>
</evidence>
<evidence type="ECO:0000256" key="7">
    <source>
        <dbReference type="ARBA" id="ARBA00023136"/>
    </source>
</evidence>
<protein>
    <recommendedName>
        <fullName evidence="12">Amino acid ABC transporter permease</fullName>
    </recommendedName>
</protein>
<dbReference type="Proteomes" id="UP000037146">
    <property type="component" value="Unassembled WGS sequence"/>
</dbReference>
<comment type="caution">
    <text evidence="10">The sequence shown here is derived from an EMBL/GenBank/DDBJ whole genome shotgun (WGS) entry which is preliminary data.</text>
</comment>
<keyword evidence="3" id="KW-1003">Cell membrane</keyword>
<feature type="transmembrane region" description="Helical" evidence="9">
    <location>
        <begin position="12"/>
        <end position="31"/>
    </location>
</feature>
<dbReference type="InterPro" id="IPR001851">
    <property type="entry name" value="ABC_transp_permease"/>
</dbReference>
<feature type="transmembrane region" description="Helical" evidence="9">
    <location>
        <begin position="143"/>
        <end position="163"/>
    </location>
</feature>
<proteinExistence type="inferred from homology"/>
<keyword evidence="11" id="KW-1185">Reference proteome</keyword>
<evidence type="ECO:0000256" key="5">
    <source>
        <dbReference type="ARBA" id="ARBA00022970"/>
    </source>
</evidence>
<dbReference type="PATRIC" id="fig|1679170.3.peg.2083"/>
<evidence type="ECO:0008006" key="12">
    <source>
        <dbReference type="Google" id="ProtNLM"/>
    </source>
</evidence>
<gene>
    <name evidence="10" type="ORF">AC625_09425</name>
</gene>
<feature type="transmembrane region" description="Helical" evidence="9">
    <location>
        <begin position="191"/>
        <end position="209"/>
    </location>
</feature>
<evidence type="ECO:0000256" key="8">
    <source>
        <dbReference type="ARBA" id="ARBA00037998"/>
    </source>
</evidence>
<dbReference type="AlphaFoldDB" id="A0A0K9GSW7"/>
<reference evidence="11" key="1">
    <citation type="submission" date="2015-07" db="EMBL/GenBank/DDBJ databases">
        <title>Genome sequencing project for genomic taxonomy and phylogenomics of Bacillus-like bacteria.</title>
        <authorList>
            <person name="Liu B."/>
            <person name="Wang J."/>
            <person name="Zhu Y."/>
            <person name="Liu G."/>
            <person name="Chen Q."/>
            <person name="Chen Z."/>
            <person name="Lan J."/>
            <person name="Che J."/>
            <person name="Ge C."/>
            <person name="Shi H."/>
            <person name="Pan Z."/>
            <person name="Liu X."/>
        </authorList>
    </citation>
    <scope>NUCLEOTIDE SEQUENCE [LARGE SCALE GENOMIC DNA]</scope>
    <source>
        <strain evidence="11">FJAT-27997</strain>
    </source>
</reference>
<comment type="similarity">
    <text evidence="8">Belongs to the binding-protein-dependent transport system permease family. LivHM subfamily.</text>
</comment>
<feature type="transmembrane region" description="Helical" evidence="9">
    <location>
        <begin position="63"/>
        <end position="83"/>
    </location>
</feature>
<evidence type="ECO:0000256" key="1">
    <source>
        <dbReference type="ARBA" id="ARBA00004651"/>
    </source>
</evidence>
<evidence type="ECO:0000256" key="4">
    <source>
        <dbReference type="ARBA" id="ARBA00022692"/>
    </source>
</evidence>
<dbReference type="GO" id="GO:0006865">
    <property type="term" value="P:amino acid transport"/>
    <property type="evidence" value="ECO:0007669"/>
    <property type="project" value="UniProtKB-KW"/>
</dbReference>
<keyword evidence="6 9" id="KW-1133">Transmembrane helix</keyword>
<name>A0A0K9GSW7_9BACI</name>
<feature type="transmembrane region" description="Helical" evidence="9">
    <location>
        <begin position="267"/>
        <end position="286"/>
    </location>
</feature>
<dbReference type="InterPro" id="IPR052157">
    <property type="entry name" value="BCAA_transport_permease"/>
</dbReference>
<sequence>MELLFQIILNGLIWGSIYALIAIGLSLIWGVMDIVNFAHGDFLVVGMYVAYSVFAATQLDPLIAAPIAGIVLFVVGMLTYYLIIRRVEGASLLIQIVATFAVGLFLKNLMQFIFKTDYLLIKDEQQSFFSGSVTLFGADINSAQLATAVISIIVAGIFFVFVYNTRTGRSMLAVSENPYAAKLMGINITKINVIAWGLGAAIVGISGALLSKFYYIFPTAGAHFGLLSFIIVAMGGFKSMWGALVAGITVGVVEALASFASNSSLKVAFVFLVYIVVVLIRPKGFLGK</sequence>
<dbReference type="PANTHER" id="PTHR11795:SF445">
    <property type="entry name" value="AMINO ACID ABC TRANSPORTER PERMEASE PROTEIN"/>
    <property type="match status" value="1"/>
</dbReference>
<dbReference type="CDD" id="cd06582">
    <property type="entry name" value="TM_PBP1_LivH_like"/>
    <property type="match status" value="1"/>
</dbReference>
<evidence type="ECO:0000256" key="2">
    <source>
        <dbReference type="ARBA" id="ARBA00022448"/>
    </source>
</evidence>
<dbReference type="STRING" id="1679170.AC625_09425"/>
<dbReference type="Pfam" id="PF02653">
    <property type="entry name" value="BPD_transp_2"/>
    <property type="match status" value="1"/>
</dbReference>
<dbReference type="EMBL" id="LFZW01000001">
    <property type="protein sequence ID" value="KMY49730.1"/>
    <property type="molecule type" value="Genomic_DNA"/>
</dbReference>
<evidence type="ECO:0000256" key="9">
    <source>
        <dbReference type="SAM" id="Phobius"/>
    </source>
</evidence>
<keyword evidence="5" id="KW-0029">Amino-acid transport</keyword>
<keyword evidence="4 9" id="KW-0812">Transmembrane</keyword>
<evidence type="ECO:0000256" key="6">
    <source>
        <dbReference type="ARBA" id="ARBA00022989"/>
    </source>
</evidence>
<comment type="subcellular location">
    <subcellularLocation>
        <location evidence="1">Cell membrane</location>
        <topology evidence="1">Multi-pass membrane protein</topology>
    </subcellularLocation>
</comment>
<dbReference type="RefSeq" id="WP_049681072.1">
    <property type="nucleotide sequence ID" value="NZ_LFZW01000001.1"/>
</dbReference>
<evidence type="ECO:0000256" key="3">
    <source>
        <dbReference type="ARBA" id="ARBA00022475"/>
    </source>
</evidence>
<keyword evidence="2" id="KW-0813">Transport</keyword>
<evidence type="ECO:0000313" key="10">
    <source>
        <dbReference type="EMBL" id="KMY49730.1"/>
    </source>
</evidence>
<organism evidence="10 11">
    <name type="scientific">Peribacillus loiseleuriae</name>
    <dbReference type="NCBI Taxonomy" id="1679170"/>
    <lineage>
        <taxon>Bacteria</taxon>
        <taxon>Bacillati</taxon>
        <taxon>Bacillota</taxon>
        <taxon>Bacilli</taxon>
        <taxon>Bacillales</taxon>
        <taxon>Bacillaceae</taxon>
        <taxon>Peribacillus</taxon>
    </lineage>
</organism>
<dbReference type="GO" id="GO:0022857">
    <property type="term" value="F:transmembrane transporter activity"/>
    <property type="evidence" value="ECO:0007669"/>
    <property type="project" value="InterPro"/>
</dbReference>
<feature type="transmembrane region" description="Helical" evidence="9">
    <location>
        <begin position="215"/>
        <end position="234"/>
    </location>
</feature>
<dbReference type="PANTHER" id="PTHR11795">
    <property type="entry name" value="BRANCHED-CHAIN AMINO ACID TRANSPORT SYSTEM PERMEASE PROTEIN LIVH"/>
    <property type="match status" value="1"/>
</dbReference>
<dbReference type="GO" id="GO:0005886">
    <property type="term" value="C:plasma membrane"/>
    <property type="evidence" value="ECO:0007669"/>
    <property type="project" value="UniProtKB-SubCell"/>
</dbReference>
<feature type="transmembrane region" description="Helical" evidence="9">
    <location>
        <begin position="90"/>
        <end position="110"/>
    </location>
</feature>